<dbReference type="EMBL" id="SOAU01000001">
    <property type="protein sequence ID" value="TDT18029.1"/>
    <property type="molecule type" value="Genomic_DNA"/>
</dbReference>
<dbReference type="PANTHER" id="PTHR43194">
    <property type="entry name" value="HYDROLASE ALPHA/BETA FOLD FAMILY"/>
    <property type="match status" value="1"/>
</dbReference>
<dbReference type="GO" id="GO:0003824">
    <property type="term" value="F:catalytic activity"/>
    <property type="evidence" value="ECO:0007669"/>
    <property type="project" value="UniProtKB-ARBA"/>
</dbReference>
<dbReference type="Proteomes" id="UP000294558">
    <property type="component" value="Unassembled WGS sequence"/>
</dbReference>
<dbReference type="SUPFAM" id="SSF53474">
    <property type="entry name" value="alpha/beta-Hydrolases"/>
    <property type="match status" value="1"/>
</dbReference>
<evidence type="ECO:0000313" key="4">
    <source>
        <dbReference type="Proteomes" id="UP000294558"/>
    </source>
</evidence>
<comment type="caution">
    <text evidence="3">The sequence shown here is derived from an EMBL/GenBank/DDBJ whole genome shotgun (WGS) entry which is preliminary data.</text>
</comment>
<dbReference type="InterPro" id="IPR000073">
    <property type="entry name" value="AB_hydrolase_1"/>
</dbReference>
<dbReference type="PRINTS" id="PR00111">
    <property type="entry name" value="ABHYDROLASE"/>
</dbReference>
<sequence>MSDDTDQADDVERVEYDEFAYFHENAAEWGLPYGGPPAVERVETTTSDGRTISTLRWGDDAARIVLVHGGAQNAHTWDTVAMALGEPLVAPDLPGHGHSDSPAPGAGTAPAANAADLVPVLEACAPDADVIVGMSLGGLTSIALASMRPDLVRRLVLVDITPGVTSEKAKAIHDFVRGPATFPSFDELLQRTMEFNPTRSESSLRRGILHNAQQLDDGSWVWRHRRDDSAVMADAADDIDGEQRRRAVEQLWEVLAAYEGPVTLVRGMREQSVVTDDDVDRLRTHRPDATVVEVDAGHSVQGDQPLELAEIIRRALETDA</sequence>
<dbReference type="Gene3D" id="3.40.50.1820">
    <property type="entry name" value="alpha/beta hydrolase"/>
    <property type="match status" value="1"/>
</dbReference>
<dbReference type="OrthoDB" id="63519at2"/>
<proteinExistence type="predicted"/>
<evidence type="ECO:0000256" key="1">
    <source>
        <dbReference type="SAM" id="MobiDB-lite"/>
    </source>
</evidence>
<dbReference type="InterPro" id="IPR029058">
    <property type="entry name" value="AB_hydrolase_fold"/>
</dbReference>
<gene>
    <name evidence="3" type="ORF">BDK89_3643</name>
</gene>
<dbReference type="PANTHER" id="PTHR43194:SF2">
    <property type="entry name" value="PEROXISOMAL MEMBRANE PROTEIN LPX1"/>
    <property type="match status" value="1"/>
</dbReference>
<accession>A0A4R7I4X0</accession>
<keyword evidence="4" id="KW-1185">Reference proteome</keyword>
<feature type="domain" description="AB hydrolase-1" evidence="2">
    <location>
        <begin position="64"/>
        <end position="303"/>
    </location>
</feature>
<reference evidence="3 4" key="1">
    <citation type="submission" date="2019-03" db="EMBL/GenBank/DDBJ databases">
        <title>Sequencing the genomes of 1000 actinobacteria strains.</title>
        <authorList>
            <person name="Klenk H.-P."/>
        </authorList>
    </citation>
    <scope>NUCLEOTIDE SEQUENCE [LARGE SCALE GENOMIC DNA]</scope>
    <source>
        <strain evidence="3 4">DSM 18936</strain>
    </source>
</reference>
<feature type="region of interest" description="Disordered" evidence="1">
    <location>
        <begin position="91"/>
        <end position="110"/>
    </location>
</feature>
<organism evidence="3 4">
    <name type="scientific">Ilumatobacter fluminis</name>
    <dbReference type="NCBI Taxonomy" id="467091"/>
    <lineage>
        <taxon>Bacteria</taxon>
        <taxon>Bacillati</taxon>
        <taxon>Actinomycetota</taxon>
        <taxon>Acidimicrobiia</taxon>
        <taxon>Acidimicrobiales</taxon>
        <taxon>Ilumatobacteraceae</taxon>
        <taxon>Ilumatobacter</taxon>
    </lineage>
</organism>
<evidence type="ECO:0000313" key="3">
    <source>
        <dbReference type="EMBL" id="TDT18029.1"/>
    </source>
</evidence>
<protein>
    <submittedName>
        <fullName evidence="3">Pimeloyl-ACP methyl ester carboxylesterase</fullName>
    </submittedName>
</protein>
<dbReference type="AlphaFoldDB" id="A0A4R7I4X0"/>
<name>A0A4R7I4X0_9ACTN</name>
<dbReference type="RefSeq" id="WP_133870275.1">
    <property type="nucleotide sequence ID" value="NZ_SOAU01000001.1"/>
</dbReference>
<dbReference type="Pfam" id="PF00561">
    <property type="entry name" value="Abhydrolase_1"/>
    <property type="match status" value="1"/>
</dbReference>
<dbReference type="InterPro" id="IPR050228">
    <property type="entry name" value="Carboxylesterase_BioH"/>
</dbReference>
<evidence type="ECO:0000259" key="2">
    <source>
        <dbReference type="Pfam" id="PF00561"/>
    </source>
</evidence>